<keyword evidence="1" id="KW-0472">Membrane</keyword>
<dbReference type="KEGG" id="xal:XALq_3228"/>
<keyword evidence="2" id="KW-0732">Signal</keyword>
<feature type="transmembrane region" description="Helical" evidence="1">
    <location>
        <begin position="42"/>
        <end position="65"/>
    </location>
</feature>
<name>D6CK96_XANAP</name>
<sequence>MNTPKKHSTAAATFGLLMMLSATAQAAGGVDTGSSSMASIHSWLMTWIPIAASVLIIVCAIAWIAHMLRHDWAVRLIIGLIAIGSSSYLVGLFGLTGG</sequence>
<keyword evidence="1" id="KW-1133">Transmembrane helix</keyword>
<keyword evidence="3" id="KW-0614">Plasmid</keyword>
<keyword evidence="4" id="KW-1185">Reference proteome</keyword>
<dbReference type="Proteomes" id="UP000001890">
    <property type="component" value="Plasmid plasmII"/>
</dbReference>
<dbReference type="OrthoDB" id="6627608at2"/>
<protein>
    <submittedName>
        <fullName evidence="3">Probable conjugation protein</fullName>
    </submittedName>
</protein>
<organism evidence="4">
    <name type="scientific">Xanthomonas albilineans (strain GPE PC73 / CFBP 7063)</name>
    <dbReference type="NCBI Taxonomy" id="380358"/>
    <lineage>
        <taxon>Bacteria</taxon>
        <taxon>Pseudomonadati</taxon>
        <taxon>Pseudomonadota</taxon>
        <taxon>Gammaproteobacteria</taxon>
        <taxon>Lysobacterales</taxon>
        <taxon>Lysobacteraceae</taxon>
        <taxon>Xanthomonas</taxon>
    </lineage>
</organism>
<dbReference type="InterPro" id="IPR007039">
    <property type="entry name" value="TrbC/VirB2"/>
</dbReference>
<feature type="transmembrane region" description="Helical" evidence="1">
    <location>
        <begin position="72"/>
        <end position="95"/>
    </location>
</feature>
<feature type="signal peptide" evidence="2">
    <location>
        <begin position="1"/>
        <end position="26"/>
    </location>
</feature>
<reference evidence="4" key="1">
    <citation type="journal article" date="2009" name="BMC Genomics">
        <title>The complete genome sequence of Xanthomonas albilineans provides new insights into the reductive genome evolution of the xylem-limited Xanthomonadaceae.</title>
        <authorList>
            <person name="Pieretti I."/>
            <person name="Royer M."/>
            <person name="Barbe V."/>
            <person name="Carrere S."/>
            <person name="Koebnik R."/>
            <person name="Cociancich S."/>
            <person name="Couloux A."/>
            <person name="Darrasse A."/>
            <person name="Gouzy J."/>
            <person name="Jacques M.A."/>
            <person name="Lauber E."/>
            <person name="Manceau C."/>
            <person name="Mangenot S."/>
            <person name="Poussier S."/>
            <person name="Segurens B."/>
            <person name="Szurek B."/>
            <person name="Verdier V."/>
            <person name="Arlat M."/>
            <person name="Rott P."/>
        </authorList>
    </citation>
    <scope>NUCLEOTIDE SEQUENCE [LARGE SCALE GENOMIC DNA]</scope>
    <source>
        <strain evidence="4">GPE PC73 / CFBP 7063</strain>
        <plasmid evidence="4">Plasmid plasmII</plasmid>
    </source>
</reference>
<evidence type="ECO:0000256" key="1">
    <source>
        <dbReference type="SAM" id="Phobius"/>
    </source>
</evidence>
<evidence type="ECO:0000313" key="4">
    <source>
        <dbReference type="Proteomes" id="UP000001890"/>
    </source>
</evidence>
<dbReference type="Pfam" id="PF04956">
    <property type="entry name" value="TrbC"/>
    <property type="match status" value="1"/>
</dbReference>
<evidence type="ECO:0000256" key="2">
    <source>
        <dbReference type="SAM" id="SignalP"/>
    </source>
</evidence>
<gene>
    <name evidence="3" type="primary">traM</name>
    <name evidence="3" type="ordered locus">XALq_3228</name>
</gene>
<feature type="chain" id="PRO_5003081895" evidence="2">
    <location>
        <begin position="27"/>
        <end position="98"/>
    </location>
</feature>
<proteinExistence type="predicted"/>
<accession>D6CK96</accession>
<evidence type="ECO:0000313" key="3">
    <source>
        <dbReference type="EMBL" id="CAZ15885.1"/>
    </source>
</evidence>
<keyword evidence="1" id="KW-0812">Transmembrane</keyword>
<geneLocation type="plasmid" evidence="3 4">
    <name>plasmII</name>
</geneLocation>
<dbReference type="AlphaFoldDB" id="D6CK96"/>
<dbReference type="EMBL" id="FP340278">
    <property type="protein sequence ID" value="CAZ15885.1"/>
    <property type="molecule type" value="Genomic_DNA"/>
</dbReference>